<gene>
    <name evidence="2" type="ORF">HYPSUDRAFT_641299</name>
</gene>
<feature type="transmembrane region" description="Helical" evidence="1">
    <location>
        <begin position="262"/>
        <end position="280"/>
    </location>
</feature>
<evidence type="ECO:0000313" key="3">
    <source>
        <dbReference type="Proteomes" id="UP000054270"/>
    </source>
</evidence>
<evidence type="ECO:0000256" key="1">
    <source>
        <dbReference type="SAM" id="Phobius"/>
    </source>
</evidence>
<feature type="transmembrane region" description="Helical" evidence="1">
    <location>
        <begin position="226"/>
        <end position="242"/>
    </location>
</feature>
<dbReference type="OrthoDB" id="3032159at2759"/>
<feature type="transmembrane region" description="Helical" evidence="1">
    <location>
        <begin position="301"/>
        <end position="328"/>
    </location>
</feature>
<feature type="transmembrane region" description="Helical" evidence="1">
    <location>
        <begin position="193"/>
        <end position="214"/>
    </location>
</feature>
<keyword evidence="3" id="KW-1185">Reference proteome</keyword>
<dbReference type="EMBL" id="KN817547">
    <property type="protein sequence ID" value="KJA22843.1"/>
    <property type="molecule type" value="Genomic_DNA"/>
</dbReference>
<keyword evidence="1" id="KW-1133">Transmembrane helix</keyword>
<feature type="transmembrane region" description="Helical" evidence="1">
    <location>
        <begin position="348"/>
        <end position="371"/>
    </location>
</feature>
<accession>A0A0D2MGS4</accession>
<name>A0A0D2MGS4_HYPSF</name>
<reference evidence="3" key="1">
    <citation type="submission" date="2014-04" db="EMBL/GenBank/DDBJ databases">
        <title>Evolutionary Origins and Diversification of the Mycorrhizal Mutualists.</title>
        <authorList>
            <consortium name="DOE Joint Genome Institute"/>
            <consortium name="Mycorrhizal Genomics Consortium"/>
            <person name="Kohler A."/>
            <person name="Kuo A."/>
            <person name="Nagy L.G."/>
            <person name="Floudas D."/>
            <person name="Copeland A."/>
            <person name="Barry K.W."/>
            <person name="Cichocki N."/>
            <person name="Veneault-Fourrey C."/>
            <person name="LaButti K."/>
            <person name="Lindquist E.A."/>
            <person name="Lipzen A."/>
            <person name="Lundell T."/>
            <person name="Morin E."/>
            <person name="Murat C."/>
            <person name="Riley R."/>
            <person name="Ohm R."/>
            <person name="Sun H."/>
            <person name="Tunlid A."/>
            <person name="Henrissat B."/>
            <person name="Grigoriev I.V."/>
            <person name="Hibbett D.S."/>
            <person name="Martin F."/>
        </authorList>
    </citation>
    <scope>NUCLEOTIDE SEQUENCE [LARGE SCALE GENOMIC DNA]</scope>
    <source>
        <strain evidence="3">FD-334 SS-4</strain>
    </source>
</reference>
<protein>
    <submittedName>
        <fullName evidence="2">Uncharacterized protein</fullName>
    </submittedName>
</protein>
<feature type="transmembrane region" description="Helical" evidence="1">
    <location>
        <begin position="106"/>
        <end position="130"/>
    </location>
</feature>
<keyword evidence="1" id="KW-0472">Membrane</keyword>
<evidence type="ECO:0000313" key="2">
    <source>
        <dbReference type="EMBL" id="KJA22843.1"/>
    </source>
</evidence>
<organism evidence="2 3">
    <name type="scientific">Hypholoma sublateritium (strain FD-334 SS-4)</name>
    <dbReference type="NCBI Taxonomy" id="945553"/>
    <lineage>
        <taxon>Eukaryota</taxon>
        <taxon>Fungi</taxon>
        <taxon>Dikarya</taxon>
        <taxon>Basidiomycota</taxon>
        <taxon>Agaricomycotina</taxon>
        <taxon>Agaricomycetes</taxon>
        <taxon>Agaricomycetidae</taxon>
        <taxon>Agaricales</taxon>
        <taxon>Agaricineae</taxon>
        <taxon>Strophariaceae</taxon>
        <taxon>Hypholoma</taxon>
    </lineage>
</organism>
<keyword evidence="1" id="KW-0812">Transmembrane</keyword>
<dbReference type="AlphaFoldDB" id="A0A0D2MGS4"/>
<proteinExistence type="predicted"/>
<feature type="transmembrane region" description="Helical" evidence="1">
    <location>
        <begin position="142"/>
        <end position="162"/>
    </location>
</feature>
<sequence>MSRHPTNDTGGQATGFLSLTQIVKNIKSLSGHVTQSFGGLPAPGQQHDEPLRRRRIALSDAETGPAILLQHINEAQLTASSGVEDAVAQPLDLDARRLPSDAQQDLIVILTVNRTCRIITIMALGFWGGWSIMPAEMKFPDSVAWVTYICIVTDWIALASALDCTFPGSMDWYFRRWPEWWFLKRENLPEISITGYNILNILVGLSIAFFGYALQSDQAILNRANVISGSIIFVVLYSLGLVKGNAEGPGAWFFHTNYATHIFYGVESAYNLATWWWIAFRIHGVVKILRNRDKPEMAVQFRILIVGLVVEVALLIWYFAIVLLAYFFKRGWAHWNSALWAERRTAQLAMLVLWALVVIFGLCVELPNIFFPCSGSTSPFCKVLI</sequence>
<dbReference type="Proteomes" id="UP000054270">
    <property type="component" value="Unassembled WGS sequence"/>
</dbReference>